<feature type="region of interest" description="Disordered" evidence="1">
    <location>
        <begin position="124"/>
        <end position="156"/>
    </location>
</feature>
<feature type="transmembrane region" description="Helical" evidence="2">
    <location>
        <begin position="193"/>
        <end position="212"/>
    </location>
</feature>
<dbReference type="GO" id="GO:0036503">
    <property type="term" value="P:ERAD pathway"/>
    <property type="evidence" value="ECO:0007669"/>
    <property type="project" value="Ensembl"/>
</dbReference>
<dbReference type="GO" id="GO:0004842">
    <property type="term" value="F:ubiquitin-protein transferase activity"/>
    <property type="evidence" value="ECO:0007669"/>
    <property type="project" value="Ensembl"/>
</dbReference>
<reference evidence="3" key="2">
    <citation type="submission" date="2025-09" db="UniProtKB">
        <authorList>
            <consortium name="Ensembl"/>
        </authorList>
    </citation>
    <scope>IDENTIFICATION</scope>
</reference>
<dbReference type="GO" id="GO:0044877">
    <property type="term" value="F:protein-containing complex binding"/>
    <property type="evidence" value="ECO:0007669"/>
    <property type="project" value="Ensembl"/>
</dbReference>
<dbReference type="GeneTree" id="ENSGT00390000014107"/>
<sequence length="214" mass="22465">SRHPIATRQTSTVLLGAGLRAPPPVEGAEGRQAVTGGRGVKWGAVGRGKAGGEVEDGGGRGGAGRGPRGAKPRRRLRLQSLPGARARRRDWPLRAPVLWLLTRPRCAVCGAGISRDTVVPLYGRDSARRDPRLETPPRPRGQRPEPETQGVPPAGPGSSFHVAFGFGAFPFAFFSTVPQPPPTGTGDAGDPPAGSLDSVFLFIAAAFFLWLLSV</sequence>
<dbReference type="GO" id="GO:0006511">
    <property type="term" value="P:ubiquitin-dependent protein catabolic process"/>
    <property type="evidence" value="ECO:0007669"/>
    <property type="project" value="Ensembl"/>
</dbReference>
<protein>
    <submittedName>
        <fullName evidence="3">Ring finger protein 5</fullName>
    </submittedName>
</protein>
<organism evidence="3 4">
    <name type="scientific">Aquila chrysaetos chrysaetos</name>
    <dbReference type="NCBI Taxonomy" id="223781"/>
    <lineage>
        <taxon>Eukaryota</taxon>
        <taxon>Metazoa</taxon>
        <taxon>Chordata</taxon>
        <taxon>Craniata</taxon>
        <taxon>Vertebrata</taxon>
        <taxon>Euteleostomi</taxon>
        <taxon>Archelosauria</taxon>
        <taxon>Archosauria</taxon>
        <taxon>Dinosauria</taxon>
        <taxon>Saurischia</taxon>
        <taxon>Theropoda</taxon>
        <taxon>Coelurosauria</taxon>
        <taxon>Aves</taxon>
        <taxon>Neognathae</taxon>
        <taxon>Neoaves</taxon>
        <taxon>Telluraves</taxon>
        <taxon>Accipitrimorphae</taxon>
        <taxon>Accipitriformes</taxon>
        <taxon>Accipitridae</taxon>
        <taxon>Accipitrinae</taxon>
        <taxon>Aquila</taxon>
    </lineage>
</organism>
<feature type="region of interest" description="Disordered" evidence="1">
    <location>
        <begin position="1"/>
        <end position="74"/>
    </location>
</feature>
<proteinExistence type="predicted"/>
<keyword evidence="4" id="KW-1185">Reference proteome</keyword>
<dbReference type="Ensembl" id="ENSACCT00020023048.1">
    <property type="protein sequence ID" value="ENSACCP00020022075.1"/>
    <property type="gene ID" value="ENSACCG00020015175.1"/>
</dbReference>
<evidence type="ECO:0000256" key="2">
    <source>
        <dbReference type="SAM" id="Phobius"/>
    </source>
</evidence>
<evidence type="ECO:0000256" key="1">
    <source>
        <dbReference type="SAM" id="MobiDB-lite"/>
    </source>
</evidence>
<accession>A0A663FB78</accession>
<keyword evidence="2" id="KW-0812">Transmembrane</keyword>
<evidence type="ECO:0000313" key="3">
    <source>
        <dbReference type="Ensembl" id="ENSACCP00020022075.1"/>
    </source>
</evidence>
<dbReference type="GO" id="GO:0042802">
    <property type="term" value="F:identical protein binding"/>
    <property type="evidence" value="ECO:0007669"/>
    <property type="project" value="Ensembl"/>
</dbReference>
<name>A0A663FB78_AQUCH</name>
<gene>
    <name evidence="3" type="primary">LOC115338490</name>
</gene>
<dbReference type="InParanoid" id="A0A663FB78"/>
<feature type="compositionally biased region" description="Basic and acidic residues" evidence="1">
    <location>
        <begin position="125"/>
        <end position="146"/>
    </location>
</feature>
<keyword evidence="2" id="KW-1133">Transmembrane helix</keyword>
<dbReference type="GO" id="GO:0070534">
    <property type="term" value="P:protein K63-linked ubiquitination"/>
    <property type="evidence" value="ECO:0007669"/>
    <property type="project" value="Ensembl"/>
</dbReference>
<dbReference type="UniPathway" id="UPA00143"/>
<dbReference type="GO" id="GO:0005783">
    <property type="term" value="C:endoplasmic reticulum"/>
    <property type="evidence" value="ECO:0007669"/>
    <property type="project" value="Ensembl"/>
</dbReference>
<reference evidence="3" key="1">
    <citation type="submission" date="2025-08" db="UniProtKB">
        <authorList>
            <consortium name="Ensembl"/>
        </authorList>
    </citation>
    <scope>IDENTIFICATION</scope>
</reference>
<dbReference type="GO" id="GO:0070936">
    <property type="term" value="P:protein K48-linked ubiquitination"/>
    <property type="evidence" value="ECO:0007669"/>
    <property type="project" value="Ensembl"/>
</dbReference>
<dbReference type="AlphaFoldDB" id="A0A663FB78"/>
<evidence type="ECO:0000313" key="4">
    <source>
        <dbReference type="Proteomes" id="UP000472275"/>
    </source>
</evidence>
<feature type="compositionally biased region" description="Gly residues" evidence="1">
    <location>
        <begin position="36"/>
        <end position="51"/>
    </location>
</feature>
<keyword evidence="2" id="KW-0472">Membrane</keyword>
<dbReference type="Proteomes" id="UP000472275">
    <property type="component" value="Unassembled WGS sequence"/>
</dbReference>